<reference evidence="3 4" key="2">
    <citation type="submission" date="2024-07" db="EMBL/GenBank/DDBJ databases">
        <authorList>
            <person name="Akdeniz Z."/>
        </authorList>
    </citation>
    <scope>NUCLEOTIDE SEQUENCE [LARGE SCALE GENOMIC DNA]</scope>
</reference>
<evidence type="ECO:0000313" key="2">
    <source>
        <dbReference type="EMBL" id="CAI9960088.1"/>
    </source>
</evidence>
<keyword evidence="4" id="KW-1185">Reference proteome</keyword>
<sequence length="1103" mass="130439">MEEEKVMISKHALDELIQTNCQYVEVIEQLQASIDEFNESEQEYAKQINKLTQVSTQQYQQLQQQQAKITALNDVLIQRDQQLTLAQNQILFYNQQHPDAILPQSFQALHAVNYKSYSDLDISLLENELQKLRFQIQPKQNQSSTDFDNYLKQKIDELENCQKQLQDVKEQNSELQLQTQKLKVELKMNGQNQQQSTKIEVSALENRLKSTIEQLQSSQESLKLCKLEKEQLEAKIDLNNKQLQNFSNMQQFNNELQNDNIQLTTSLTQLQQQIQAMTLEIDVLQKQLQSAVNLKMENAIPKDEHTRIVKQTRESVEEQWQNEVDIICQLLQPNSQVKLNKENYKREIQEFTGQFNNLLIDLQKLAQKAQEDENQIQSLQDGQDELKKQLSQAKTDKDQLSTQLNEQKHLQQQQLVKIQAQEQELTSKQHEIIQLSHEQKQTATSIDKIHQLENEIGTVNKEREILYGQLKELDKSYSETQKQMFEEKQKVVSLEQANTAIIRENEKLKEIVEEVIKRLEEQEELNKAIGNEKMILEQKLSHTTVNQTKTVQEIESQQAQMKIQIDCQLKQIQELSTLKKQLDDQCLSLKQEAIRADAALQSKQMEIDQQGGKYTELKLQYAQQAQLLEQQKILIDRLRNEKEELQNDIQELREENNQFQLKNIQIDSELKNTTKNIDREEQYRQRQLNDLQLLVTQKNQQLTETEQKLNKAVEQFAVAQREVSILQQELQDQKNNVGQLNQSFMSGQQGATEKINQLNSQIMKQMDENSQIKAELQTTKIQFLKLQDDYKKLQMEFTEKSQLHNQLNNQVQILSSENAAMKEQIRMRETQYNQHQTLFQTQLEMTQTKQFDLKLNQEIQMRDQEIKELQMKYAKSQEQLKEKEHEVKQLQEELRTYARKFDQTELTIQRVKENALEMKTIYEDRIKKLKAQVVEIKNQTLMEVDENKNNQFDLQNKMRTQYGQQISELVEKNKILQQQLDQYTMQCTDLKNEKEKLQMKYKDIKSTATQIDEKFKNAEKNAEKYKELYKKAYGVVEKHKERELQYRAAINDLENKLQQRIMQQPIQRVYSQYPDSRMNMQSYAPVPVPIRDDLDFDDLTHLK</sequence>
<keyword evidence="1" id="KW-0175">Coiled coil</keyword>
<feature type="coiled-coil region" evidence="1">
    <location>
        <begin position="27"/>
        <end position="54"/>
    </location>
</feature>
<dbReference type="AlphaFoldDB" id="A0AA86V9E6"/>
<dbReference type="EMBL" id="CATOUU010000928">
    <property type="protein sequence ID" value="CAI9960088.1"/>
    <property type="molecule type" value="Genomic_DNA"/>
</dbReference>
<evidence type="ECO:0000313" key="4">
    <source>
        <dbReference type="Proteomes" id="UP001642409"/>
    </source>
</evidence>
<feature type="coiled-coil region" evidence="1">
    <location>
        <begin position="470"/>
        <end position="539"/>
    </location>
</feature>
<reference evidence="2" key="1">
    <citation type="submission" date="2023-06" db="EMBL/GenBank/DDBJ databases">
        <authorList>
            <person name="Kurt Z."/>
        </authorList>
    </citation>
    <scope>NUCLEOTIDE SEQUENCE</scope>
</reference>
<accession>A0AA86V9E6</accession>
<comment type="caution">
    <text evidence="2">The sequence shown here is derived from an EMBL/GenBank/DDBJ whole genome shotgun (WGS) entry which is preliminary data.</text>
</comment>
<evidence type="ECO:0000256" key="1">
    <source>
        <dbReference type="SAM" id="Coils"/>
    </source>
</evidence>
<feature type="coiled-coil region" evidence="1">
    <location>
        <begin position="334"/>
        <end position="438"/>
    </location>
</feature>
<dbReference type="Proteomes" id="UP001642409">
    <property type="component" value="Unassembled WGS sequence"/>
</dbReference>
<dbReference type="EMBL" id="CAXDID020000354">
    <property type="protein sequence ID" value="CAL6081628.1"/>
    <property type="molecule type" value="Genomic_DNA"/>
</dbReference>
<evidence type="ECO:0000313" key="3">
    <source>
        <dbReference type="EMBL" id="CAL6081628.1"/>
    </source>
</evidence>
<feature type="coiled-coil region" evidence="1">
    <location>
        <begin position="621"/>
        <end position="824"/>
    </location>
</feature>
<name>A0AA86V9E6_9EUKA</name>
<proteinExistence type="predicted"/>
<organism evidence="2">
    <name type="scientific">Hexamita inflata</name>
    <dbReference type="NCBI Taxonomy" id="28002"/>
    <lineage>
        <taxon>Eukaryota</taxon>
        <taxon>Metamonada</taxon>
        <taxon>Diplomonadida</taxon>
        <taxon>Hexamitidae</taxon>
        <taxon>Hexamitinae</taxon>
        <taxon>Hexamita</taxon>
    </lineage>
</organism>
<feature type="coiled-coil region" evidence="1">
    <location>
        <begin position="565"/>
        <end position="592"/>
    </location>
</feature>
<gene>
    <name evidence="2" type="ORF">HINF_LOCUS47733</name>
    <name evidence="3" type="ORF">HINF_LOCUS60434</name>
</gene>
<feature type="coiled-coil region" evidence="1">
    <location>
        <begin position="859"/>
        <end position="1056"/>
    </location>
</feature>
<protein>
    <submittedName>
        <fullName evidence="2">Uncharacterized protein</fullName>
    </submittedName>
</protein>
<feature type="coiled-coil region" evidence="1">
    <location>
        <begin position="151"/>
        <end position="294"/>
    </location>
</feature>